<dbReference type="GO" id="GO:0005886">
    <property type="term" value="C:plasma membrane"/>
    <property type="evidence" value="ECO:0007669"/>
    <property type="project" value="UniProtKB-SubCell"/>
</dbReference>
<keyword evidence="4" id="KW-1003">Cell membrane</keyword>
<dbReference type="InterPro" id="IPR006990">
    <property type="entry name" value="Tweety"/>
</dbReference>
<dbReference type="Proteomes" id="UP000286415">
    <property type="component" value="Unassembled WGS sequence"/>
</dbReference>
<comment type="subcellular location">
    <subcellularLocation>
        <location evidence="1 13">Cell membrane</location>
        <topology evidence="1 13">Multi-pass membrane protein</topology>
    </subcellularLocation>
</comment>
<evidence type="ECO:0000256" key="12">
    <source>
        <dbReference type="ARBA" id="ARBA00023303"/>
    </source>
</evidence>
<evidence type="ECO:0000256" key="7">
    <source>
        <dbReference type="ARBA" id="ARBA00023065"/>
    </source>
</evidence>
<evidence type="ECO:0000256" key="3">
    <source>
        <dbReference type="ARBA" id="ARBA00022448"/>
    </source>
</evidence>
<evidence type="ECO:0000256" key="1">
    <source>
        <dbReference type="ARBA" id="ARBA00004651"/>
    </source>
</evidence>
<keyword evidence="7 13" id="KW-0406">Ion transport</keyword>
<comment type="function">
    <text evidence="13">Probable chloride channel.</text>
</comment>
<feature type="transmembrane region" description="Helical" evidence="13">
    <location>
        <begin position="415"/>
        <end position="439"/>
    </location>
</feature>
<reference evidence="14 15" key="1">
    <citation type="journal article" date="2018" name="Biotechnol. Adv.">
        <title>Improved genomic resources and new bioinformatic workflow for the carcinogenic parasite Clonorchis sinensis: Biotechnological implications.</title>
        <authorList>
            <person name="Wang D."/>
            <person name="Korhonen P.K."/>
            <person name="Gasser R.B."/>
            <person name="Young N.D."/>
        </authorList>
    </citation>
    <scope>NUCLEOTIDE SEQUENCE [LARGE SCALE GENOMIC DNA]</scope>
    <source>
        <strain evidence="14">Cs-k2</strain>
    </source>
</reference>
<feature type="transmembrane region" description="Helical" evidence="13">
    <location>
        <begin position="88"/>
        <end position="112"/>
    </location>
</feature>
<keyword evidence="8 13" id="KW-0472">Membrane</keyword>
<evidence type="ECO:0000313" key="14">
    <source>
        <dbReference type="EMBL" id="KAG5454617.1"/>
    </source>
</evidence>
<sequence length="817" mass="89327">MAGTLIANNFGQFAAIFSPSFTGGALNFVFQPTTIPEVNGTVLTLNEITVEKIVPYVKSLLLTTKQEHPVFDVLPPDVKPDEVKNSTYIIEIILLGVAFLLTLGMWIGTLVIPCIFCCSKKKRDSNGSSSKGCLIAMGVVTGVLVIFLALCLPLVYVSISSLVAGIDGKANEGENSGLKNTVHVVVNQTTLFLKDIPTRGRKVTTDLLVYLQTDLTRSLSQLVKDILKELLIRYNVRTLINEATTLSTAVNGLQKLIDHVKNAKTEAVSGITKLKDKMDPLQKKLQSDMTQLCKQVQPSPQCDDLLAKIGAVKFDFNDTQIALSDELIQIISAFGSNLTDVLDKLANLEMKLDEQIEGTISQIENSVNLTQQLQPMLQLWDNLGTEVSDPIVQQLNQMEPTVDEALTTAAKFTKLGGFIVLVLFTIVLVIILVFGIITAIQAARGSHGPKFCLCCGLILPVVFCFLIPLLVLICGIIVLLSGLIANEGCRYVGNPSGVVVTDGILNLYLRFLWPQLMSDKFVDPSISVMLDIPVPENVLDGILVKCKSSETLDPGLLSSLGVDHFLNATAVTDQPELQKALKDAEEALVKEIRNFDFTTVLPNNLDEIDKLIQDLEKIVGQTTYESAIKELEKVLEYSTSVNGLLDELEEFITKIPAPASTNNIKATINDMRQVLSGAAGLNDKIMELINAFKALQETTQLLQTIQQFGQTLKEVVTKLKDKQQLEAPIREVYNSGVKETMDILIGLLDQSSSGYASDVLKCGNINVIVTSVIGATCANNGLINRFGGFFFMMLLYLCPLLLTVLFYQIFLKQSAKL</sequence>
<evidence type="ECO:0000256" key="6">
    <source>
        <dbReference type="ARBA" id="ARBA00022989"/>
    </source>
</evidence>
<feature type="transmembrane region" description="Helical" evidence="13">
    <location>
        <begin position="133"/>
        <end position="156"/>
    </location>
</feature>
<keyword evidence="6 13" id="KW-1133">Transmembrane helix</keyword>
<keyword evidence="10" id="KW-0325">Glycoprotein</keyword>
<dbReference type="GO" id="GO:0034707">
    <property type="term" value="C:chloride channel complex"/>
    <property type="evidence" value="ECO:0007669"/>
    <property type="project" value="UniProtKB-UniRule"/>
</dbReference>
<evidence type="ECO:0000256" key="11">
    <source>
        <dbReference type="ARBA" id="ARBA00023214"/>
    </source>
</evidence>
<keyword evidence="5 13" id="KW-0812">Transmembrane</keyword>
<dbReference type="PANTHER" id="PTHR12424:SF8">
    <property type="entry name" value="PROTEIN TWEETY"/>
    <property type="match status" value="1"/>
</dbReference>
<evidence type="ECO:0000313" key="15">
    <source>
        <dbReference type="Proteomes" id="UP000286415"/>
    </source>
</evidence>
<comment type="caution">
    <text evidence="14">The sequence shown here is derived from an EMBL/GenBank/DDBJ whole genome shotgun (WGS) entry which is preliminary data.</text>
</comment>
<dbReference type="InParanoid" id="A0A419PBZ5"/>
<accession>A0A419PBZ5</accession>
<keyword evidence="11 13" id="KW-0868">Chloride</keyword>
<evidence type="ECO:0000256" key="4">
    <source>
        <dbReference type="ARBA" id="ARBA00022475"/>
    </source>
</evidence>
<evidence type="ECO:0000256" key="5">
    <source>
        <dbReference type="ARBA" id="ARBA00022692"/>
    </source>
</evidence>
<comment type="similarity">
    <text evidence="2 13">Belongs to the tweety family.</text>
</comment>
<keyword evidence="15" id="KW-1185">Reference proteome</keyword>
<name>A0A419PBZ5_CLOSI</name>
<dbReference type="EMBL" id="NIRI02000005">
    <property type="protein sequence ID" value="KAG5454617.1"/>
    <property type="molecule type" value="Genomic_DNA"/>
</dbReference>
<protein>
    <recommendedName>
        <fullName evidence="13">Protein tweety homolog</fullName>
    </recommendedName>
</protein>
<gene>
    <name evidence="14" type="ORF">CSKR_106009</name>
</gene>
<dbReference type="AlphaFoldDB" id="A0A419PBZ5"/>
<keyword evidence="12 13" id="KW-0407">Ion channel</keyword>
<keyword evidence="9 13" id="KW-0869">Chloride channel</keyword>
<dbReference type="GO" id="GO:0072320">
    <property type="term" value="F:volume-sensitive chloride channel activity"/>
    <property type="evidence" value="ECO:0007669"/>
    <property type="project" value="TreeGrafter"/>
</dbReference>
<dbReference type="OrthoDB" id="6271936at2759"/>
<organism evidence="14 15">
    <name type="scientific">Clonorchis sinensis</name>
    <name type="common">Chinese liver fluke</name>
    <dbReference type="NCBI Taxonomy" id="79923"/>
    <lineage>
        <taxon>Eukaryota</taxon>
        <taxon>Metazoa</taxon>
        <taxon>Spiralia</taxon>
        <taxon>Lophotrochozoa</taxon>
        <taxon>Platyhelminthes</taxon>
        <taxon>Trematoda</taxon>
        <taxon>Digenea</taxon>
        <taxon>Opisthorchiida</taxon>
        <taxon>Opisthorchiata</taxon>
        <taxon>Opisthorchiidae</taxon>
        <taxon>Clonorchis</taxon>
    </lineage>
</organism>
<evidence type="ECO:0000256" key="2">
    <source>
        <dbReference type="ARBA" id="ARBA00009849"/>
    </source>
</evidence>
<dbReference type="GO" id="GO:0005229">
    <property type="term" value="F:intracellularly calcium-gated chloride channel activity"/>
    <property type="evidence" value="ECO:0007669"/>
    <property type="project" value="TreeGrafter"/>
</dbReference>
<feature type="transmembrane region" description="Helical" evidence="13">
    <location>
        <begin position="451"/>
        <end position="484"/>
    </location>
</feature>
<proteinExistence type="inferred from homology"/>
<evidence type="ECO:0000256" key="10">
    <source>
        <dbReference type="ARBA" id="ARBA00023180"/>
    </source>
</evidence>
<evidence type="ECO:0000256" key="8">
    <source>
        <dbReference type="ARBA" id="ARBA00023136"/>
    </source>
</evidence>
<evidence type="ECO:0000256" key="9">
    <source>
        <dbReference type="ARBA" id="ARBA00023173"/>
    </source>
</evidence>
<keyword evidence="3 13" id="KW-0813">Transport</keyword>
<reference evidence="14 15" key="2">
    <citation type="journal article" date="2021" name="Genomics">
        <title>High-quality reference genome for Clonorchis sinensis.</title>
        <authorList>
            <person name="Young N.D."/>
            <person name="Stroehlein A.J."/>
            <person name="Kinkar L."/>
            <person name="Wang T."/>
            <person name="Sohn W.M."/>
            <person name="Chang B.C.H."/>
            <person name="Kaur P."/>
            <person name="Weisz D."/>
            <person name="Dudchenko O."/>
            <person name="Aiden E.L."/>
            <person name="Korhonen P.K."/>
            <person name="Gasser R.B."/>
        </authorList>
    </citation>
    <scope>NUCLEOTIDE SEQUENCE [LARGE SCALE GENOMIC DNA]</scope>
    <source>
        <strain evidence="14">Cs-k2</strain>
    </source>
</reference>
<evidence type="ECO:0000256" key="13">
    <source>
        <dbReference type="RuleBase" id="RU361114"/>
    </source>
</evidence>
<dbReference type="PANTHER" id="PTHR12424">
    <property type="entry name" value="TWEETY-RELATED"/>
    <property type="match status" value="1"/>
</dbReference>
<feature type="transmembrane region" description="Helical" evidence="13">
    <location>
        <begin position="786"/>
        <end position="810"/>
    </location>
</feature>